<dbReference type="PATRIC" id="fig|647171.4.peg.1724"/>
<dbReference type="AlphaFoldDB" id="H1L159"/>
<dbReference type="STRING" id="647171.MetfoDRAFT_1783"/>
<dbReference type="Proteomes" id="UP000003706">
    <property type="component" value="Unassembled WGS sequence"/>
</dbReference>
<name>H1L159_9EURY</name>
<sequence length="243" mass="26461">MVDIMYYISAIGIDVSSNDVSTNPKVNEKIDYEIKRKLSKIGVKAVLTNVTGDDIVITSFVPENLIEETNKIIIDILKKHAEGFDDLNGISENPEDAGEGVSYAIAKAGSKYGDALIVSFDTYGGEDIVNEMALFVEEIGKKFGYDASSSVSNKPKKIHGVGYVGVSTDDPVVVITFEELKELPKLAGMIFGGLLGFDGAYFVRRGTPTNILPPGVIYTMSAFLNGNVIDLYEGIRRRFNIID</sequence>
<keyword evidence="2" id="KW-1185">Reference proteome</keyword>
<dbReference type="PIRSF" id="PIRSF005278">
    <property type="entry name" value="UCP005278"/>
    <property type="match status" value="1"/>
</dbReference>
<organism evidence="1 2">
    <name type="scientific">Methanotorris formicicus Mc-S-70</name>
    <dbReference type="NCBI Taxonomy" id="647171"/>
    <lineage>
        <taxon>Archaea</taxon>
        <taxon>Methanobacteriati</taxon>
        <taxon>Methanobacteriota</taxon>
        <taxon>Methanomada group</taxon>
        <taxon>Methanococci</taxon>
        <taxon>Methanococcales</taxon>
        <taxon>Methanocaldococcaceae</taxon>
        <taxon>Methanotorris</taxon>
    </lineage>
</organism>
<proteinExistence type="predicted"/>
<accession>H1L159</accession>
<evidence type="ECO:0000313" key="1">
    <source>
        <dbReference type="EMBL" id="EHP84036.1"/>
    </source>
</evidence>
<gene>
    <name evidence="1" type="ORF">MetfoDRAFT_1783</name>
</gene>
<reference evidence="1 2" key="1">
    <citation type="submission" date="2011-09" db="EMBL/GenBank/DDBJ databases">
        <title>The draft genome of Methanotorris formicicus Mc-S-70.</title>
        <authorList>
            <consortium name="US DOE Joint Genome Institute (JGI-PGF)"/>
            <person name="Lucas S."/>
            <person name="Han J."/>
            <person name="Lapidus A."/>
            <person name="Cheng J.-F."/>
            <person name="Goodwin L."/>
            <person name="Pitluck S."/>
            <person name="Peters L."/>
            <person name="Land M.L."/>
            <person name="Hauser L."/>
            <person name="Sieprawska-Lupa M."/>
            <person name="Takai K."/>
            <person name="Miyazaki J."/>
            <person name="Whitman W."/>
            <person name="Woyke T.J."/>
        </authorList>
    </citation>
    <scope>NUCLEOTIDE SEQUENCE [LARGE SCALE GENOMIC DNA]</scope>
    <source>
        <strain evidence="1 2">Mc-S-70</strain>
    </source>
</reference>
<dbReference type="EMBL" id="AGJL01000062">
    <property type="protein sequence ID" value="EHP84036.1"/>
    <property type="molecule type" value="Genomic_DNA"/>
</dbReference>
<evidence type="ECO:0000313" key="2">
    <source>
        <dbReference type="Proteomes" id="UP000003706"/>
    </source>
</evidence>
<dbReference type="InterPro" id="IPR012021">
    <property type="entry name" value="UCP005278"/>
</dbReference>
<comment type="caution">
    <text evidence="1">The sequence shown here is derived from an EMBL/GenBank/DDBJ whole genome shotgun (WGS) entry which is preliminary data.</text>
</comment>
<protein>
    <submittedName>
        <fullName evidence="1">Uncharacterized protein</fullName>
    </submittedName>
</protein>